<protein>
    <recommendedName>
        <fullName evidence="4">Trafficking protein particle complex III-specific subunit 85</fullName>
    </recommendedName>
</protein>
<dbReference type="InterPro" id="IPR024420">
    <property type="entry name" value="TRAPP_III_complex_Trs85"/>
</dbReference>
<comment type="caution">
    <text evidence="2">The sequence shown here is derived from an EMBL/GenBank/DDBJ whole genome shotgun (WGS) entry which is preliminary data.</text>
</comment>
<evidence type="ECO:0008006" key="4">
    <source>
        <dbReference type="Google" id="ProtNLM"/>
    </source>
</evidence>
<proteinExistence type="predicted"/>
<accession>A0A9P8P3W4</accession>
<evidence type="ECO:0000256" key="1">
    <source>
        <dbReference type="SAM" id="Coils"/>
    </source>
</evidence>
<dbReference type="Pfam" id="PF12739">
    <property type="entry name" value="TRAPPC-Trs85"/>
    <property type="match status" value="1"/>
</dbReference>
<dbReference type="PANTHER" id="PTHR12975">
    <property type="entry name" value="TRANSPORT PROTEIN TRAPP"/>
    <property type="match status" value="1"/>
</dbReference>
<dbReference type="EMBL" id="JAEUBF010001473">
    <property type="protein sequence ID" value="KAH3664377.1"/>
    <property type="molecule type" value="Genomic_DNA"/>
</dbReference>
<evidence type="ECO:0000313" key="2">
    <source>
        <dbReference type="EMBL" id="KAH3664377.1"/>
    </source>
</evidence>
<reference evidence="2" key="1">
    <citation type="journal article" date="2021" name="Open Biol.">
        <title>Shared evolutionary footprints suggest mitochondrial oxidative damage underlies multiple complex I losses in fungi.</title>
        <authorList>
            <person name="Schikora-Tamarit M.A."/>
            <person name="Marcet-Houben M."/>
            <person name="Nosek J."/>
            <person name="Gabaldon T."/>
        </authorList>
    </citation>
    <scope>NUCLEOTIDE SEQUENCE</scope>
    <source>
        <strain evidence="2">CBS6341</strain>
    </source>
</reference>
<dbReference type="GO" id="GO:1990072">
    <property type="term" value="C:TRAPPIII protein complex"/>
    <property type="evidence" value="ECO:0007669"/>
    <property type="project" value="TreeGrafter"/>
</dbReference>
<keyword evidence="3" id="KW-1185">Reference proteome</keyword>
<feature type="coiled-coil region" evidence="1">
    <location>
        <begin position="243"/>
        <end position="270"/>
    </location>
</feature>
<sequence>MNETLSSDSILFYLNSGRDISPLLTKEIEPKKSSMDCKALLVSAFSPQITISCTQAVDKIAENFGFHSFFQMLKPFGDKIVHNFQIKDSQLASRTAESFSLRFTRPLHELLTIQEAEINNSQRRHNSQDKITKSTPQLFSYQSLELLMSEYIQSINPKLQEASVENNSALLKLLKDSIYIKFFTKLLSSSYLTPFESMNHPIASFLIIKASESYDDARDQLLQFKQTQLPEYLNIDDILPIIVVIYDENIEEEQIKVVQLKEQIKRQLNVDAFPLAINTEKIEGSETRQLNPPVLISLDEELQNTHLPSSSTQGLSTKNIASIYRLLQLIIQKKLIPFMEKKIAFWDEQIITPRKSLTGRFFNVSKRYFSTNSAKSSNENSSSFDAEKGFYKKLSNESLIRKLADWSFMLRDYRYAYTTYEMLNKDFLSDKAWPHLASSQEMTAISLLMGASNITSKLKNDTIDPLLDYSNYTYFARCGLKTYALRSILIVSELFCTLRDDWTSAPAAIRWVKKALDDKLVGRIGRSLLVERIGYIYSIYVSNQAKMIMSKKLIKNLPENFNSETLPEETYINPIKVHVNNTATIGFTRERKSALWKLLAAKDWDPIAHPIQVELCLNSTKDIYENLSFSKRENSLYRKLKVTSSGKLTSSG</sequence>
<dbReference type="Proteomes" id="UP000769528">
    <property type="component" value="Unassembled WGS sequence"/>
</dbReference>
<gene>
    <name evidence="2" type="ORF">WICMUC_005762</name>
</gene>
<keyword evidence="1" id="KW-0175">Coiled coil</keyword>
<dbReference type="AlphaFoldDB" id="A0A9P8P3W4"/>
<dbReference type="PANTHER" id="PTHR12975:SF6">
    <property type="entry name" value="TRAFFICKING PROTEIN PARTICLE COMPLEX SUBUNIT 8"/>
    <property type="match status" value="1"/>
</dbReference>
<evidence type="ECO:0000313" key="3">
    <source>
        <dbReference type="Proteomes" id="UP000769528"/>
    </source>
</evidence>
<reference evidence="2" key="2">
    <citation type="submission" date="2021-01" db="EMBL/GenBank/DDBJ databases">
        <authorList>
            <person name="Schikora-Tamarit M.A."/>
        </authorList>
    </citation>
    <scope>NUCLEOTIDE SEQUENCE</scope>
    <source>
        <strain evidence="2">CBS6341</strain>
    </source>
</reference>
<dbReference type="OrthoDB" id="203724at2759"/>
<name>A0A9P8P3W4_9ASCO</name>
<organism evidence="2 3">
    <name type="scientific">Wickerhamomyces mucosus</name>
    <dbReference type="NCBI Taxonomy" id="1378264"/>
    <lineage>
        <taxon>Eukaryota</taxon>
        <taxon>Fungi</taxon>
        <taxon>Dikarya</taxon>
        <taxon>Ascomycota</taxon>
        <taxon>Saccharomycotina</taxon>
        <taxon>Saccharomycetes</taxon>
        <taxon>Phaffomycetales</taxon>
        <taxon>Wickerhamomycetaceae</taxon>
        <taxon>Wickerhamomyces</taxon>
    </lineage>
</organism>